<dbReference type="RefSeq" id="WP_138593630.1">
    <property type="nucleotide sequence ID" value="NZ_PNBX01000131.1"/>
</dbReference>
<name>A0A5S3UZ51_9GAMM</name>
<reference evidence="1 2" key="1">
    <citation type="submission" date="2018-01" db="EMBL/GenBank/DDBJ databases">
        <authorList>
            <person name="Paulsen S."/>
            <person name="Gram L.K."/>
        </authorList>
    </citation>
    <scope>NUCLEOTIDE SEQUENCE [LARGE SCALE GENOMIC DNA]</scope>
    <source>
        <strain evidence="1 2">S3790</strain>
    </source>
</reference>
<sequence>MAKSPNTELGTIECEGCGSFASIRRRANGKQLLYLHCKNCGLDQRSGAKLQAKWTKVISTETQQSQAIESEQQEVLNHNPAPDEWAPKTEQINSEIGAKLDDSDQRITSGITEDSDSTEHGKSGIWGWLGIAVVGAIAIATGTRLQSS</sequence>
<evidence type="ECO:0000313" key="2">
    <source>
        <dbReference type="Proteomes" id="UP000307217"/>
    </source>
</evidence>
<protein>
    <submittedName>
        <fullName evidence="1">Uncharacterized protein</fullName>
    </submittedName>
</protein>
<accession>A0A5S3UZ51</accession>
<dbReference type="EMBL" id="PNBX01000131">
    <property type="protein sequence ID" value="TMO62856.1"/>
    <property type="molecule type" value="Genomic_DNA"/>
</dbReference>
<proteinExistence type="predicted"/>
<comment type="caution">
    <text evidence="1">The sequence shown here is derived from an EMBL/GenBank/DDBJ whole genome shotgun (WGS) entry which is preliminary data.</text>
</comment>
<gene>
    <name evidence="1" type="ORF">CWC19_19845</name>
</gene>
<evidence type="ECO:0000313" key="1">
    <source>
        <dbReference type="EMBL" id="TMO62856.1"/>
    </source>
</evidence>
<dbReference type="OrthoDB" id="6314472at2"/>
<dbReference type="Proteomes" id="UP000307217">
    <property type="component" value="Unassembled WGS sequence"/>
</dbReference>
<organism evidence="1 2">
    <name type="scientific">Pseudoalteromonas aurantia</name>
    <dbReference type="NCBI Taxonomy" id="43654"/>
    <lineage>
        <taxon>Bacteria</taxon>
        <taxon>Pseudomonadati</taxon>
        <taxon>Pseudomonadota</taxon>
        <taxon>Gammaproteobacteria</taxon>
        <taxon>Alteromonadales</taxon>
        <taxon>Pseudoalteromonadaceae</taxon>
        <taxon>Pseudoalteromonas</taxon>
    </lineage>
</organism>
<dbReference type="AlphaFoldDB" id="A0A5S3UZ51"/>
<reference evidence="2" key="2">
    <citation type="submission" date="2019-06" db="EMBL/GenBank/DDBJ databases">
        <title>Co-occurence of chitin degradation, pigmentation and bioactivity in marine Pseudoalteromonas.</title>
        <authorList>
            <person name="Sonnenschein E.C."/>
            <person name="Bech P.K."/>
        </authorList>
    </citation>
    <scope>NUCLEOTIDE SEQUENCE [LARGE SCALE GENOMIC DNA]</scope>
    <source>
        <strain evidence="2">S3790</strain>
    </source>
</reference>